<dbReference type="EMBL" id="NNBW01000535">
    <property type="protein sequence ID" value="OYL19128.1"/>
    <property type="molecule type" value="Genomic_DNA"/>
</dbReference>
<feature type="non-terminal residue" evidence="2">
    <location>
        <position position="71"/>
    </location>
</feature>
<reference evidence="2 3" key="1">
    <citation type="submission" date="2017-07" db="EMBL/GenBank/DDBJ databases">
        <title>Invasive disease caused simultaneously by more than one serotype of Streptococcus pneumoniae, South Africa.</title>
        <authorList>
            <person name="Ndlangisa K."/>
            <person name="Du Plessis M."/>
            <person name="Von Gottberg A."/>
        </authorList>
    </citation>
    <scope>NUCLEOTIDE SEQUENCE [LARGE SCALE GENOMIC DNA]</scope>
    <source>
        <strain evidence="2 3">8227-15B</strain>
    </source>
</reference>
<dbReference type="InterPro" id="IPR010090">
    <property type="entry name" value="Phage_tape_meas"/>
</dbReference>
<dbReference type="AlphaFoldDB" id="A0AA44MR92"/>
<protein>
    <submittedName>
        <fullName evidence="2">Phage tail tape measure protein</fullName>
    </submittedName>
</protein>
<feature type="domain" description="Phage tail tape measure protein" evidence="1">
    <location>
        <begin position="3"/>
        <end position="71"/>
    </location>
</feature>
<accession>A0AA44MR92</accession>
<dbReference type="NCBIfam" id="TIGR01760">
    <property type="entry name" value="tape_meas_TP901"/>
    <property type="match status" value="1"/>
</dbReference>
<evidence type="ECO:0000313" key="3">
    <source>
        <dbReference type="Proteomes" id="UP000214939"/>
    </source>
</evidence>
<gene>
    <name evidence="2" type="ORF">A5N45_13135</name>
</gene>
<organism evidence="2 3">
    <name type="scientific">Streptococcus pneumoniae</name>
    <dbReference type="NCBI Taxonomy" id="1313"/>
    <lineage>
        <taxon>Bacteria</taxon>
        <taxon>Bacillati</taxon>
        <taxon>Bacillota</taxon>
        <taxon>Bacilli</taxon>
        <taxon>Lactobacillales</taxon>
        <taxon>Streptococcaceae</taxon>
        <taxon>Streptococcus</taxon>
    </lineage>
</organism>
<dbReference type="Pfam" id="PF10145">
    <property type="entry name" value="PhageMin_Tail"/>
    <property type="match status" value="1"/>
</dbReference>
<sequence>AIASTTRESGNIVGNSLKTIFARIGNNQSSIKALDEIGVSVKTASGEAKSASDLISEVAGKWDTLTDAQKQ</sequence>
<dbReference type="Proteomes" id="UP000214939">
    <property type="component" value="Unassembled WGS sequence"/>
</dbReference>
<comment type="caution">
    <text evidence="2">The sequence shown here is derived from an EMBL/GenBank/DDBJ whole genome shotgun (WGS) entry which is preliminary data.</text>
</comment>
<evidence type="ECO:0000259" key="1">
    <source>
        <dbReference type="Pfam" id="PF10145"/>
    </source>
</evidence>
<evidence type="ECO:0000313" key="2">
    <source>
        <dbReference type="EMBL" id="OYL19128.1"/>
    </source>
</evidence>
<feature type="non-terminal residue" evidence="2">
    <location>
        <position position="1"/>
    </location>
</feature>
<name>A0AA44MR92_STREE</name>
<dbReference type="RefSeq" id="WP_094314521.1">
    <property type="nucleotide sequence ID" value="NZ_NNBW01000535.1"/>
</dbReference>
<proteinExistence type="predicted"/>